<name>A0A2K1KK39_PHYPA</name>
<dbReference type="Proteomes" id="UP000006727">
    <property type="component" value="Chromosome 5"/>
</dbReference>
<dbReference type="AlphaFoldDB" id="A0A2K1KK39"/>
<accession>A0A2K1KK39</accession>
<reference evidence="1 3" key="2">
    <citation type="journal article" date="2018" name="Plant J.">
        <title>The Physcomitrella patens chromosome-scale assembly reveals moss genome structure and evolution.</title>
        <authorList>
            <person name="Lang D."/>
            <person name="Ullrich K.K."/>
            <person name="Murat F."/>
            <person name="Fuchs J."/>
            <person name="Jenkins J."/>
            <person name="Haas F.B."/>
            <person name="Piednoel M."/>
            <person name="Gundlach H."/>
            <person name="Van Bel M."/>
            <person name="Meyberg R."/>
            <person name="Vives C."/>
            <person name="Morata J."/>
            <person name="Symeonidi A."/>
            <person name="Hiss M."/>
            <person name="Muchero W."/>
            <person name="Kamisugi Y."/>
            <person name="Saleh O."/>
            <person name="Blanc G."/>
            <person name="Decker E.L."/>
            <person name="van Gessel N."/>
            <person name="Grimwood J."/>
            <person name="Hayes R.D."/>
            <person name="Graham S.W."/>
            <person name="Gunter L.E."/>
            <person name="McDaniel S.F."/>
            <person name="Hoernstein S.N.W."/>
            <person name="Larsson A."/>
            <person name="Li F.W."/>
            <person name="Perroud P.F."/>
            <person name="Phillips J."/>
            <person name="Ranjan P."/>
            <person name="Rokshar D.S."/>
            <person name="Rothfels C.J."/>
            <person name="Schneider L."/>
            <person name="Shu S."/>
            <person name="Stevenson D.W."/>
            <person name="Thummler F."/>
            <person name="Tillich M."/>
            <person name="Villarreal Aguilar J.C."/>
            <person name="Widiez T."/>
            <person name="Wong G.K."/>
            <person name="Wymore A."/>
            <person name="Zhang Y."/>
            <person name="Zimmer A.D."/>
            <person name="Quatrano R.S."/>
            <person name="Mayer K.F.X."/>
            <person name="Goodstein D."/>
            <person name="Casacuberta J.M."/>
            <person name="Vandepoele K."/>
            <person name="Reski R."/>
            <person name="Cuming A.C."/>
            <person name="Tuskan G.A."/>
            <person name="Maumus F."/>
            <person name="Salse J."/>
            <person name="Schmutz J."/>
            <person name="Rensing S.A."/>
        </authorList>
    </citation>
    <scope>NUCLEOTIDE SEQUENCE [LARGE SCALE GENOMIC DNA]</scope>
    <source>
        <strain evidence="2 3">cv. Gransden 2004</strain>
    </source>
</reference>
<sequence length="62" mass="7362">MSTKKLVDGIPLIPFLRKISKTCMKEKYIWIYFLKFKSETLKKFMIFKTQGDTILNSKLKSL</sequence>
<reference evidence="2" key="3">
    <citation type="submission" date="2020-12" db="UniProtKB">
        <authorList>
            <consortium name="EnsemblPlants"/>
        </authorList>
    </citation>
    <scope>IDENTIFICATION</scope>
</reference>
<dbReference type="EnsemblPlants" id="Pp3c5_17240V3.1">
    <property type="protein sequence ID" value="Pp3c5_17240V3.1"/>
    <property type="gene ID" value="Pp3c5_17240"/>
</dbReference>
<dbReference type="InParanoid" id="A0A2K1KK39"/>
<evidence type="ECO:0000313" key="3">
    <source>
        <dbReference type="Proteomes" id="UP000006727"/>
    </source>
</evidence>
<proteinExistence type="predicted"/>
<protein>
    <submittedName>
        <fullName evidence="1 2">Uncharacterized protein</fullName>
    </submittedName>
</protein>
<evidence type="ECO:0000313" key="2">
    <source>
        <dbReference type="EnsemblPlants" id="Pp3c5_17240V3.1"/>
    </source>
</evidence>
<gene>
    <name evidence="1" type="ORF">PHYPA_007815</name>
</gene>
<evidence type="ECO:0000313" key="1">
    <source>
        <dbReference type="EMBL" id="PNR54139.1"/>
    </source>
</evidence>
<reference evidence="1 3" key="1">
    <citation type="journal article" date="2008" name="Science">
        <title>The Physcomitrella genome reveals evolutionary insights into the conquest of land by plants.</title>
        <authorList>
            <person name="Rensing S."/>
            <person name="Lang D."/>
            <person name="Zimmer A."/>
            <person name="Terry A."/>
            <person name="Salamov A."/>
            <person name="Shapiro H."/>
            <person name="Nishiyama T."/>
            <person name="Perroud P.-F."/>
            <person name="Lindquist E."/>
            <person name="Kamisugi Y."/>
            <person name="Tanahashi T."/>
            <person name="Sakakibara K."/>
            <person name="Fujita T."/>
            <person name="Oishi K."/>
            <person name="Shin-I T."/>
            <person name="Kuroki Y."/>
            <person name="Toyoda A."/>
            <person name="Suzuki Y."/>
            <person name="Hashimoto A."/>
            <person name="Yamaguchi K."/>
            <person name="Sugano A."/>
            <person name="Kohara Y."/>
            <person name="Fujiyama A."/>
            <person name="Anterola A."/>
            <person name="Aoki S."/>
            <person name="Ashton N."/>
            <person name="Barbazuk W.B."/>
            <person name="Barker E."/>
            <person name="Bennetzen J."/>
            <person name="Bezanilla M."/>
            <person name="Blankenship R."/>
            <person name="Cho S.H."/>
            <person name="Dutcher S."/>
            <person name="Estelle M."/>
            <person name="Fawcett J.A."/>
            <person name="Gundlach H."/>
            <person name="Hanada K."/>
            <person name="Heyl A."/>
            <person name="Hicks K.A."/>
            <person name="Hugh J."/>
            <person name="Lohr M."/>
            <person name="Mayer K."/>
            <person name="Melkozernov A."/>
            <person name="Murata T."/>
            <person name="Nelson D."/>
            <person name="Pils B."/>
            <person name="Prigge M."/>
            <person name="Reiss B."/>
            <person name="Renner T."/>
            <person name="Rombauts S."/>
            <person name="Rushton P."/>
            <person name="Sanderfoot A."/>
            <person name="Schween G."/>
            <person name="Shiu S.-H."/>
            <person name="Stueber K."/>
            <person name="Theodoulou F.L."/>
            <person name="Tu H."/>
            <person name="Van de Peer Y."/>
            <person name="Verrier P.J."/>
            <person name="Waters E."/>
            <person name="Wood A."/>
            <person name="Yang L."/>
            <person name="Cove D."/>
            <person name="Cuming A."/>
            <person name="Hasebe M."/>
            <person name="Lucas S."/>
            <person name="Mishler D.B."/>
            <person name="Reski R."/>
            <person name="Grigoriev I."/>
            <person name="Quatrano R.S."/>
            <person name="Boore J.L."/>
        </authorList>
    </citation>
    <scope>NUCLEOTIDE SEQUENCE [LARGE SCALE GENOMIC DNA]</scope>
    <source>
        <strain evidence="2 3">cv. Gransden 2004</strain>
    </source>
</reference>
<dbReference type="EMBL" id="ABEU02000005">
    <property type="protein sequence ID" value="PNR54139.1"/>
    <property type="molecule type" value="Genomic_DNA"/>
</dbReference>
<organism evidence="1">
    <name type="scientific">Physcomitrium patens</name>
    <name type="common">Spreading-leaved earth moss</name>
    <name type="synonym">Physcomitrella patens</name>
    <dbReference type="NCBI Taxonomy" id="3218"/>
    <lineage>
        <taxon>Eukaryota</taxon>
        <taxon>Viridiplantae</taxon>
        <taxon>Streptophyta</taxon>
        <taxon>Embryophyta</taxon>
        <taxon>Bryophyta</taxon>
        <taxon>Bryophytina</taxon>
        <taxon>Bryopsida</taxon>
        <taxon>Funariidae</taxon>
        <taxon>Funariales</taxon>
        <taxon>Funariaceae</taxon>
        <taxon>Physcomitrium</taxon>
    </lineage>
</organism>
<dbReference type="Gramene" id="Pp3c5_17240V3.1">
    <property type="protein sequence ID" value="Pp3c5_17240V3.1"/>
    <property type="gene ID" value="Pp3c5_17240"/>
</dbReference>
<keyword evidence="3" id="KW-1185">Reference proteome</keyword>